<sequence length="547" mass="63363">MTGSRNTLMKLMGENMRKQLHASSEMKGTLIPFVQSGDYFYKKAMRAYQQRNLDKAKQHLERAVKLSPEEVDYICQLAAVLSELGEYEASNEWLTFVLDDLDPEYYDCYFFLANNYAHMGLFKQTEENAQKYLNHEPDGEFVEDAEELVDLILFEKSEDLPQELGDEEQLILEHEEARKAIESGRFSEAIDLLENMTDAYSEFWPAYNNLALAYFYDEQYEEAIRVLDLVLTKNEGNLNAVCNLALFYDFLGQHVKRDLMLERLKNVYPIHPDHSYKLGSTFGFLGEHELAFHWLRKVEVTRHSWDVSFYHWMAVSSFQLDRPDLAKRYWNKMKELDPSNQVASVHLTKLEDGTIEKDRVSYRSQGTEVEGEKEKKHDYHARMTHLMLLYTRRDAESASLLQTYCKRKDEPTIIKELSAYVALTLSGEPVHVLTEDNEFTVSNYNDFPEHVLSGMRVIAELEQANISDSELHELIATIWLRCYVKLSESKQSFQNAKGTAAAMLYLWKKANGSDVSQTDVANTFGVSTSTVYSYRKKISSLLESEEL</sequence>
<dbReference type="InterPro" id="IPR011990">
    <property type="entry name" value="TPR-like_helical_dom_sf"/>
</dbReference>
<dbReference type="InterPro" id="IPR051012">
    <property type="entry name" value="CellSynth/LPSAsmb/PSIAsmb"/>
</dbReference>
<name>A0A4U1MKH9_9BACL</name>
<dbReference type="Gene3D" id="1.25.40.10">
    <property type="entry name" value="Tetratricopeptide repeat domain"/>
    <property type="match status" value="2"/>
</dbReference>
<evidence type="ECO:0000256" key="2">
    <source>
        <dbReference type="ARBA" id="ARBA00022803"/>
    </source>
</evidence>
<comment type="caution">
    <text evidence="4">The sequence shown here is derived from an EMBL/GenBank/DDBJ whole genome shotgun (WGS) entry which is preliminary data.</text>
</comment>
<dbReference type="AlphaFoldDB" id="A0A4U1MKH9"/>
<dbReference type="EMBL" id="SWFM01000002">
    <property type="protein sequence ID" value="TKD71022.1"/>
    <property type="molecule type" value="Genomic_DNA"/>
</dbReference>
<keyword evidence="2 3" id="KW-0802">TPR repeat</keyword>
<dbReference type="Pfam" id="PF13432">
    <property type="entry name" value="TPR_16"/>
    <property type="match status" value="1"/>
</dbReference>
<reference evidence="4 5" key="1">
    <citation type="submission" date="2019-04" db="EMBL/GenBank/DDBJ databases">
        <title>Genome sequence of Bacillus hwajinpoensis strain Y2.</title>
        <authorList>
            <person name="Fair J.L."/>
            <person name="Maclea K.S."/>
        </authorList>
    </citation>
    <scope>NUCLEOTIDE SEQUENCE [LARGE SCALE GENOMIC DNA]</scope>
    <source>
        <strain evidence="4 5">Y2</strain>
    </source>
</reference>
<dbReference type="OrthoDB" id="600613at2"/>
<evidence type="ECO:0000313" key="5">
    <source>
        <dbReference type="Proteomes" id="UP000310541"/>
    </source>
</evidence>
<protein>
    <submittedName>
        <fullName evidence="4">Tetratricopeptide repeat protein</fullName>
    </submittedName>
</protein>
<dbReference type="Proteomes" id="UP000310541">
    <property type="component" value="Unassembled WGS sequence"/>
</dbReference>
<feature type="repeat" description="TPR" evidence="3">
    <location>
        <begin position="37"/>
        <end position="70"/>
    </location>
</feature>
<accession>A0A4U1MKH9</accession>
<proteinExistence type="predicted"/>
<dbReference type="Pfam" id="PF13181">
    <property type="entry name" value="TPR_8"/>
    <property type="match status" value="1"/>
</dbReference>
<evidence type="ECO:0000313" key="4">
    <source>
        <dbReference type="EMBL" id="TKD71022.1"/>
    </source>
</evidence>
<evidence type="ECO:0000256" key="3">
    <source>
        <dbReference type="PROSITE-ProRule" id="PRU00339"/>
    </source>
</evidence>
<dbReference type="InterPro" id="IPR019734">
    <property type="entry name" value="TPR_rpt"/>
</dbReference>
<dbReference type="PANTHER" id="PTHR45586">
    <property type="entry name" value="TPR REPEAT-CONTAINING PROTEIN PA4667"/>
    <property type="match status" value="1"/>
</dbReference>
<dbReference type="PANTHER" id="PTHR45586:SF1">
    <property type="entry name" value="LIPOPOLYSACCHARIDE ASSEMBLY PROTEIN B"/>
    <property type="match status" value="1"/>
</dbReference>
<dbReference type="PROSITE" id="PS50005">
    <property type="entry name" value="TPR"/>
    <property type="match status" value="1"/>
</dbReference>
<dbReference type="SUPFAM" id="SSF48452">
    <property type="entry name" value="TPR-like"/>
    <property type="match status" value="2"/>
</dbReference>
<dbReference type="SMART" id="SM00028">
    <property type="entry name" value="TPR"/>
    <property type="match status" value="4"/>
</dbReference>
<organism evidence="4 5">
    <name type="scientific">Guptibacillus hwajinpoensis</name>
    <dbReference type="NCBI Taxonomy" id="208199"/>
    <lineage>
        <taxon>Bacteria</taxon>
        <taxon>Bacillati</taxon>
        <taxon>Bacillota</taxon>
        <taxon>Bacilli</taxon>
        <taxon>Bacillales</taxon>
        <taxon>Guptibacillaceae</taxon>
        <taxon>Guptibacillus</taxon>
    </lineage>
</organism>
<keyword evidence="1" id="KW-0677">Repeat</keyword>
<evidence type="ECO:0000256" key="1">
    <source>
        <dbReference type="ARBA" id="ARBA00022737"/>
    </source>
</evidence>
<gene>
    <name evidence="4" type="ORF">FBF83_10515</name>
</gene>